<proteinExistence type="predicted"/>
<evidence type="ECO:0000313" key="2">
    <source>
        <dbReference type="Proteomes" id="UP001330016"/>
    </source>
</evidence>
<sequence>MTQYVRTDRVDRFQVVEAEQFDGSPAMIRRFHMYQQTPDPYSNRRIDDWYWDVQVDAAVSYTVWLRVDDWIINHGEMVFSDGIFQETFRPFSERKEANK</sequence>
<gene>
    <name evidence="1" type="ORF">PS435_11420</name>
</gene>
<protein>
    <submittedName>
        <fullName evidence="1">Uncharacterized protein</fullName>
    </submittedName>
</protein>
<keyword evidence="2" id="KW-1185">Reference proteome</keyword>
<reference evidence="1 2" key="1">
    <citation type="submission" date="2023-02" db="EMBL/GenBank/DDBJ databases">
        <title>The predominant lactic acid bacteria and yeasts involved in the spontaneous fermentation of millet during the production of the traditional porridge Hausa koko in Ghana.</title>
        <authorList>
            <person name="Atter A."/>
            <person name="Diaz M."/>
        </authorList>
    </citation>
    <scope>NUCLEOTIDE SEQUENCE [LARGE SCALE GENOMIC DNA]</scope>
    <source>
        <strain evidence="1 2">FI11640</strain>
    </source>
</reference>
<comment type="caution">
    <text evidence="1">The sequence shown here is derived from an EMBL/GenBank/DDBJ whole genome shotgun (WGS) entry which is preliminary data.</text>
</comment>
<accession>A0ABU7T1H3</accession>
<dbReference type="RefSeq" id="WP_331244129.1">
    <property type="nucleotide sequence ID" value="NZ_JAQSGJ010000035.1"/>
</dbReference>
<name>A0ABU7T1H3_9LACO</name>
<evidence type="ECO:0000313" key="1">
    <source>
        <dbReference type="EMBL" id="MEE6716469.1"/>
    </source>
</evidence>
<dbReference type="Proteomes" id="UP001330016">
    <property type="component" value="Unassembled WGS sequence"/>
</dbReference>
<dbReference type="EMBL" id="JAQSGK010000035">
    <property type="protein sequence ID" value="MEE6716469.1"/>
    <property type="molecule type" value="Genomic_DNA"/>
</dbReference>
<organism evidence="1 2">
    <name type="scientific">Schleiferilactobacillus harbinensis</name>
    <dbReference type="NCBI Taxonomy" id="304207"/>
    <lineage>
        <taxon>Bacteria</taxon>
        <taxon>Bacillati</taxon>
        <taxon>Bacillota</taxon>
        <taxon>Bacilli</taxon>
        <taxon>Lactobacillales</taxon>
        <taxon>Lactobacillaceae</taxon>
        <taxon>Schleiferilactobacillus</taxon>
    </lineage>
</organism>